<evidence type="ECO:0000256" key="4">
    <source>
        <dbReference type="ARBA" id="ARBA00023136"/>
    </source>
</evidence>
<dbReference type="PANTHER" id="PTHR35042:SF1">
    <property type="entry name" value="DUF1772-DOMAIN-CONTAINING PROTEIN"/>
    <property type="match status" value="1"/>
</dbReference>
<gene>
    <name evidence="7" type="ORF">B0T19DRAFT_408167</name>
</gene>
<proteinExistence type="inferred from homology"/>
<evidence type="ECO:0000313" key="8">
    <source>
        <dbReference type="Proteomes" id="UP001286456"/>
    </source>
</evidence>
<evidence type="ECO:0008006" key="9">
    <source>
        <dbReference type="Google" id="ProtNLM"/>
    </source>
</evidence>
<accession>A0AAE0J337</accession>
<evidence type="ECO:0000256" key="3">
    <source>
        <dbReference type="ARBA" id="ARBA00022989"/>
    </source>
</evidence>
<keyword evidence="4 6" id="KW-0472">Membrane</keyword>
<reference evidence="7" key="2">
    <citation type="submission" date="2023-06" db="EMBL/GenBank/DDBJ databases">
        <authorList>
            <consortium name="Lawrence Berkeley National Laboratory"/>
            <person name="Haridas S."/>
            <person name="Hensen N."/>
            <person name="Bonometti L."/>
            <person name="Westerberg I."/>
            <person name="Brannstrom I.O."/>
            <person name="Guillou S."/>
            <person name="Cros-Aarteil S."/>
            <person name="Calhoun S."/>
            <person name="Kuo A."/>
            <person name="Mondo S."/>
            <person name="Pangilinan J."/>
            <person name="Riley R."/>
            <person name="Labutti K."/>
            <person name="Andreopoulos B."/>
            <person name="Lipzen A."/>
            <person name="Chen C."/>
            <person name="Yanf M."/>
            <person name="Daum C."/>
            <person name="Ng V."/>
            <person name="Clum A."/>
            <person name="Steindorff A."/>
            <person name="Ohm R."/>
            <person name="Martin F."/>
            <person name="Silar P."/>
            <person name="Natvig D."/>
            <person name="Lalanne C."/>
            <person name="Gautier V."/>
            <person name="Ament-Velasquez S.L."/>
            <person name="Kruys A."/>
            <person name="Hutchinson M.I."/>
            <person name="Powell A.J."/>
            <person name="Barry K."/>
            <person name="Miller A.N."/>
            <person name="Grigoriev I.V."/>
            <person name="Debuchy R."/>
            <person name="Gladieux P."/>
            <person name="Thoren M.H."/>
            <person name="Johannesson H."/>
        </authorList>
    </citation>
    <scope>NUCLEOTIDE SEQUENCE</scope>
    <source>
        <strain evidence="7">SMH4131-1</strain>
    </source>
</reference>
<protein>
    <recommendedName>
        <fullName evidence="9">DUF1772-domain-containing protein</fullName>
    </recommendedName>
</protein>
<feature type="transmembrane region" description="Helical" evidence="6">
    <location>
        <begin position="93"/>
        <end position="112"/>
    </location>
</feature>
<keyword evidence="2 6" id="KW-0812">Transmembrane</keyword>
<name>A0AAE0J337_9PEZI</name>
<dbReference type="Pfam" id="PF08592">
    <property type="entry name" value="Anthrone_oxy"/>
    <property type="match status" value="1"/>
</dbReference>
<organism evidence="7 8">
    <name type="scientific">Cercophora scortea</name>
    <dbReference type="NCBI Taxonomy" id="314031"/>
    <lineage>
        <taxon>Eukaryota</taxon>
        <taxon>Fungi</taxon>
        <taxon>Dikarya</taxon>
        <taxon>Ascomycota</taxon>
        <taxon>Pezizomycotina</taxon>
        <taxon>Sordariomycetes</taxon>
        <taxon>Sordariomycetidae</taxon>
        <taxon>Sordariales</taxon>
        <taxon>Lasiosphaeriaceae</taxon>
        <taxon>Cercophora</taxon>
    </lineage>
</organism>
<dbReference type="EMBL" id="JAUEPO010000001">
    <property type="protein sequence ID" value="KAK3335993.1"/>
    <property type="molecule type" value="Genomic_DNA"/>
</dbReference>
<evidence type="ECO:0000256" key="1">
    <source>
        <dbReference type="ARBA" id="ARBA00004141"/>
    </source>
</evidence>
<evidence type="ECO:0000313" key="7">
    <source>
        <dbReference type="EMBL" id="KAK3335993.1"/>
    </source>
</evidence>
<dbReference type="PANTHER" id="PTHR35042">
    <property type="entry name" value="ANTHRONE OXYGENASE ENCC"/>
    <property type="match status" value="1"/>
</dbReference>
<evidence type="ECO:0000256" key="6">
    <source>
        <dbReference type="SAM" id="Phobius"/>
    </source>
</evidence>
<keyword evidence="8" id="KW-1185">Reference proteome</keyword>
<comment type="subcellular location">
    <subcellularLocation>
        <location evidence="1">Membrane</location>
        <topology evidence="1">Multi-pass membrane protein</topology>
    </subcellularLocation>
</comment>
<evidence type="ECO:0000256" key="5">
    <source>
        <dbReference type="ARBA" id="ARBA00034313"/>
    </source>
</evidence>
<reference evidence="7" key="1">
    <citation type="journal article" date="2023" name="Mol. Phylogenet. Evol.">
        <title>Genome-scale phylogeny and comparative genomics of the fungal order Sordariales.</title>
        <authorList>
            <person name="Hensen N."/>
            <person name="Bonometti L."/>
            <person name="Westerberg I."/>
            <person name="Brannstrom I.O."/>
            <person name="Guillou S."/>
            <person name="Cros-Aarteil S."/>
            <person name="Calhoun S."/>
            <person name="Haridas S."/>
            <person name="Kuo A."/>
            <person name="Mondo S."/>
            <person name="Pangilinan J."/>
            <person name="Riley R."/>
            <person name="LaButti K."/>
            <person name="Andreopoulos B."/>
            <person name="Lipzen A."/>
            <person name="Chen C."/>
            <person name="Yan M."/>
            <person name="Daum C."/>
            <person name="Ng V."/>
            <person name="Clum A."/>
            <person name="Steindorff A."/>
            <person name="Ohm R.A."/>
            <person name="Martin F."/>
            <person name="Silar P."/>
            <person name="Natvig D.O."/>
            <person name="Lalanne C."/>
            <person name="Gautier V."/>
            <person name="Ament-Velasquez S.L."/>
            <person name="Kruys A."/>
            <person name="Hutchinson M.I."/>
            <person name="Powell A.J."/>
            <person name="Barry K."/>
            <person name="Miller A.N."/>
            <person name="Grigoriev I.V."/>
            <person name="Debuchy R."/>
            <person name="Gladieux P."/>
            <person name="Hiltunen Thoren M."/>
            <person name="Johannesson H."/>
        </authorList>
    </citation>
    <scope>NUCLEOTIDE SEQUENCE</scope>
    <source>
        <strain evidence="7">SMH4131-1</strain>
    </source>
</reference>
<dbReference type="InterPro" id="IPR013901">
    <property type="entry name" value="Anthrone_oxy"/>
</dbReference>
<comment type="similarity">
    <text evidence="5">Belongs to the anthrone oxygenase family.</text>
</comment>
<sequence>MSSPTTPPNPTPLLRLARATALLLSASLTGSSITLSTFLIPRLLESPTPLMLQQISRTISRGRAAMAPLTALVAITYFYLASRFGLRTAGGKGYLLAGMLCAGIAPYTMFLMGPTNRRLLKKAEDVRGMSLSEEVVEIGPREEGGKYLVDWWGVLNLGRAALFGIASGVGVFVSL</sequence>
<keyword evidence="3 6" id="KW-1133">Transmembrane helix</keyword>
<dbReference type="GO" id="GO:0016020">
    <property type="term" value="C:membrane"/>
    <property type="evidence" value="ECO:0007669"/>
    <property type="project" value="UniProtKB-SubCell"/>
</dbReference>
<comment type="caution">
    <text evidence="7">The sequence shown here is derived from an EMBL/GenBank/DDBJ whole genome shotgun (WGS) entry which is preliminary data.</text>
</comment>
<feature type="transmembrane region" description="Helical" evidence="6">
    <location>
        <begin position="20"/>
        <end position="44"/>
    </location>
</feature>
<feature type="transmembrane region" description="Helical" evidence="6">
    <location>
        <begin position="64"/>
        <end position="81"/>
    </location>
</feature>
<dbReference type="Proteomes" id="UP001286456">
    <property type="component" value="Unassembled WGS sequence"/>
</dbReference>
<dbReference type="AlphaFoldDB" id="A0AAE0J337"/>
<evidence type="ECO:0000256" key="2">
    <source>
        <dbReference type="ARBA" id="ARBA00022692"/>
    </source>
</evidence>